<dbReference type="PANTHER" id="PTHR11927">
    <property type="entry name" value="GALACTOSIDE 2-L-FUCOSYLTRANSFERASE"/>
    <property type="match status" value="1"/>
</dbReference>
<dbReference type="GO" id="GO:0016020">
    <property type="term" value="C:membrane"/>
    <property type="evidence" value="ECO:0007669"/>
    <property type="project" value="InterPro"/>
</dbReference>
<dbReference type="Proteomes" id="UP000240325">
    <property type="component" value="Segment"/>
</dbReference>
<organism evidence="4">
    <name type="scientific">Bodo saltans virus</name>
    <dbReference type="NCBI Taxonomy" id="2024608"/>
    <lineage>
        <taxon>Viruses</taxon>
        <taxon>Varidnaviria</taxon>
        <taxon>Bamfordvirae</taxon>
        <taxon>Nucleocytoviricota</taxon>
        <taxon>Megaviricetes</taxon>
        <taxon>Imitervirales</taxon>
        <taxon>Mimiviridae</taxon>
        <taxon>Klosneuvirinae</taxon>
        <taxon>Theiavirus</taxon>
        <taxon>Theiavirus salishense</taxon>
    </lineage>
</organism>
<dbReference type="InterPro" id="IPR002516">
    <property type="entry name" value="Glyco_trans_11"/>
</dbReference>
<dbReference type="GO" id="GO:0008107">
    <property type="term" value="F:galactoside 2-alpha-L-fucosyltransferase activity"/>
    <property type="evidence" value="ECO:0007669"/>
    <property type="project" value="InterPro"/>
</dbReference>
<dbReference type="Gene3D" id="3.40.50.11350">
    <property type="match status" value="1"/>
</dbReference>
<proteinExistence type="predicted"/>
<keyword evidence="5" id="KW-1185">Reference proteome</keyword>
<evidence type="ECO:0000313" key="4">
    <source>
        <dbReference type="EMBL" id="ATZ80616.1"/>
    </source>
</evidence>
<dbReference type="InterPro" id="IPR002654">
    <property type="entry name" value="Glyco_trans_25"/>
</dbReference>
<evidence type="ECO:0000256" key="2">
    <source>
        <dbReference type="ARBA" id="ARBA00022679"/>
    </source>
</evidence>
<protein>
    <submittedName>
        <fullName evidence="4">Alpha-1,2-fucosyltransferase</fullName>
    </submittedName>
</protein>
<dbReference type="Pfam" id="PF01755">
    <property type="entry name" value="Glyco_transf_25"/>
    <property type="match status" value="1"/>
</dbReference>
<evidence type="ECO:0000259" key="3">
    <source>
        <dbReference type="Pfam" id="PF01755"/>
    </source>
</evidence>
<dbReference type="Pfam" id="PF01531">
    <property type="entry name" value="Glyco_transf_11"/>
    <property type="match status" value="1"/>
</dbReference>
<dbReference type="CDD" id="cd11301">
    <property type="entry name" value="Fut1_Fut2_like"/>
    <property type="match status" value="1"/>
</dbReference>
<dbReference type="GO" id="GO:0005975">
    <property type="term" value="P:carbohydrate metabolic process"/>
    <property type="evidence" value="ECO:0007669"/>
    <property type="project" value="InterPro"/>
</dbReference>
<feature type="domain" description="Glycosyl transferase family 25" evidence="3">
    <location>
        <begin position="49"/>
        <end position="152"/>
    </location>
</feature>
<accession>A0A2H4UUT1</accession>
<keyword evidence="1" id="KW-0328">Glycosyltransferase</keyword>
<name>A0A2H4UUT1_9VIRU</name>
<evidence type="ECO:0000313" key="5">
    <source>
        <dbReference type="Proteomes" id="UP000240325"/>
    </source>
</evidence>
<dbReference type="EMBL" id="MF782455">
    <property type="protein sequence ID" value="ATZ80616.1"/>
    <property type="molecule type" value="Genomic_DNA"/>
</dbReference>
<keyword evidence="2" id="KW-0808">Transferase</keyword>
<evidence type="ECO:0000256" key="1">
    <source>
        <dbReference type="ARBA" id="ARBA00022676"/>
    </source>
</evidence>
<reference evidence="4" key="1">
    <citation type="journal article" date="2017" name="Elife">
        <title>The kinetoplastid-infecting Bodo saltans virus (BsV), a window into the most abundant giant viruses in the sea.</title>
        <authorList>
            <person name="Deeg C.M."/>
            <person name="Chow C.-E.T."/>
            <person name="Suttle C.A."/>
        </authorList>
    </citation>
    <scope>NUCLEOTIDE SEQUENCE</scope>
    <source>
        <strain evidence="4">NG1</strain>
    </source>
</reference>
<dbReference type="PANTHER" id="PTHR11927:SF9">
    <property type="entry name" value="L-FUCOSYLTRANSFERASE"/>
    <property type="match status" value="1"/>
</dbReference>
<gene>
    <name evidence="4" type="ORF">BMW23_0569</name>
</gene>
<sequence length="494" mass="58128">MRFFEYITKIIYINLDHRTDRNNEINAEFERIGIPKEKILRLSAIHDNNGAMGCTKSHIAVLELAKKNKYENVLILEDDFNFIKNIDKIDSAFTLLFSKLGNIFDGFQMSRGYKYEKKENICGTIFRTDECSTTSGYLVSNRIYDKLLQNYKKGLLLYKSNPEKTTEFSLDVYWKNVQKTSNWYVSDPFLGYQRTSYSDIGNIYINYSSVNGLEEQHEKYVSIQLCGGLGNQLFQIAALYSTATEYNMIPIVKDIKSSQSVFENRPVYFSSILKKIKNIHPHYYESIKFEIKKEKNYKYELINIDKNDKSYQLEGYYQSYKYFEKYRNVILELFDMGNEIEEKIKSEFKKISNNTITISIHVRRGDYLKLSDYHLNLPLSYYKTAIDYMNADDVTFLIFSDDIEWCKENFKGVNNIFITGNYGIDFLPEEVVQLKFMSLCNHNVIANSSFSWWGAWLNKNEDKVIIAPKKWFSKDDIDTSDLLPEEWKKISVDM</sequence>